<dbReference type="Pfam" id="PF00300">
    <property type="entry name" value="His_Phos_1"/>
    <property type="match status" value="1"/>
</dbReference>
<evidence type="ECO:0000313" key="2">
    <source>
        <dbReference type="EMBL" id="SHK96295.1"/>
    </source>
</evidence>
<dbReference type="EMBL" id="FRAP01000015">
    <property type="protein sequence ID" value="SHK96295.1"/>
    <property type="molecule type" value="Genomic_DNA"/>
</dbReference>
<dbReference type="Gene3D" id="3.40.50.1240">
    <property type="entry name" value="Phosphoglycerate mutase-like"/>
    <property type="match status" value="1"/>
</dbReference>
<dbReference type="GO" id="GO:0005737">
    <property type="term" value="C:cytoplasm"/>
    <property type="evidence" value="ECO:0007669"/>
    <property type="project" value="TreeGrafter"/>
</dbReference>
<evidence type="ECO:0000256" key="1">
    <source>
        <dbReference type="SAM" id="MobiDB-lite"/>
    </source>
</evidence>
<dbReference type="PROSITE" id="PS00175">
    <property type="entry name" value="PG_MUTASE"/>
    <property type="match status" value="1"/>
</dbReference>
<dbReference type="AlphaFoldDB" id="A0A1M6WRZ2"/>
<gene>
    <name evidence="2" type="ORF">SAMN05443637_11562</name>
</gene>
<dbReference type="PANTHER" id="PTHR48100">
    <property type="entry name" value="BROAD-SPECIFICITY PHOSPHATASE YOR283W-RELATED"/>
    <property type="match status" value="1"/>
</dbReference>
<dbReference type="GO" id="GO:0016791">
    <property type="term" value="F:phosphatase activity"/>
    <property type="evidence" value="ECO:0007669"/>
    <property type="project" value="TreeGrafter"/>
</dbReference>
<dbReference type="RefSeq" id="WP_073458532.1">
    <property type="nucleotide sequence ID" value="NZ_FRAP01000015.1"/>
</dbReference>
<feature type="region of interest" description="Disordered" evidence="1">
    <location>
        <begin position="195"/>
        <end position="232"/>
    </location>
</feature>
<dbReference type="SMART" id="SM00855">
    <property type="entry name" value="PGAM"/>
    <property type="match status" value="1"/>
</dbReference>
<dbReference type="OrthoDB" id="9793115at2"/>
<accession>A0A1M6WRZ2</accession>
<dbReference type="InterPro" id="IPR050275">
    <property type="entry name" value="PGM_Phosphatase"/>
</dbReference>
<evidence type="ECO:0000313" key="3">
    <source>
        <dbReference type="Proteomes" id="UP000184363"/>
    </source>
</evidence>
<dbReference type="STRING" id="1848.SAMN05443637_11562"/>
<organism evidence="2 3">
    <name type="scientific">Pseudonocardia thermophila</name>
    <dbReference type="NCBI Taxonomy" id="1848"/>
    <lineage>
        <taxon>Bacteria</taxon>
        <taxon>Bacillati</taxon>
        <taxon>Actinomycetota</taxon>
        <taxon>Actinomycetes</taxon>
        <taxon>Pseudonocardiales</taxon>
        <taxon>Pseudonocardiaceae</taxon>
        <taxon>Pseudonocardia</taxon>
    </lineage>
</organism>
<reference evidence="2 3" key="1">
    <citation type="submission" date="2016-11" db="EMBL/GenBank/DDBJ databases">
        <authorList>
            <person name="Jaros S."/>
            <person name="Januszkiewicz K."/>
            <person name="Wedrychowicz H."/>
        </authorList>
    </citation>
    <scope>NUCLEOTIDE SEQUENCE [LARGE SCALE GENOMIC DNA]</scope>
    <source>
        <strain evidence="2 3">DSM 43832</strain>
    </source>
</reference>
<dbReference type="CDD" id="cd07067">
    <property type="entry name" value="HP_PGM_like"/>
    <property type="match status" value="1"/>
</dbReference>
<dbReference type="SUPFAM" id="SSF53254">
    <property type="entry name" value="Phosphoglycerate mutase-like"/>
    <property type="match status" value="1"/>
</dbReference>
<dbReference type="InterPro" id="IPR013078">
    <property type="entry name" value="His_Pase_superF_clade-1"/>
</dbReference>
<dbReference type="PANTHER" id="PTHR48100:SF58">
    <property type="entry name" value="PE-PGRS FAMILY PROTEIN PE_PGRS11"/>
    <property type="match status" value="1"/>
</dbReference>
<name>A0A1M6WRZ2_PSETH</name>
<dbReference type="Proteomes" id="UP000184363">
    <property type="component" value="Unassembled WGS sequence"/>
</dbReference>
<proteinExistence type="predicted"/>
<dbReference type="InterPro" id="IPR001345">
    <property type="entry name" value="PG/BPGM_mutase_AS"/>
</dbReference>
<sequence length="232" mass="24643">MTGTFYLVRHGETSSNLIGALDTAAPGPGLTERGREQARSLVAHFRDIPIASIHVSNLTRTHQTAAPLAADRGLEPIEHAGLREVGVGELEGRSDHASVATYHALYRRWLSGEIDDRLPGGESAREALERTDAVLCSLDLSHGPAVVFSHGSTIRLWVAMRCVNVEPSVGARFIENTAVVKIAGGRGTWRLESWDQRTDPARDAPPAGSPAPAPSDRVAAADASPSGHDVVA</sequence>
<dbReference type="InterPro" id="IPR029033">
    <property type="entry name" value="His_PPase_superfam"/>
</dbReference>
<protein>
    <submittedName>
        <fullName evidence="2">Probable phosphoglycerate mutase</fullName>
    </submittedName>
</protein>
<keyword evidence="3" id="KW-1185">Reference proteome</keyword>